<dbReference type="AlphaFoldDB" id="A0A285HK94"/>
<keyword evidence="2" id="KW-1185">Reference proteome</keyword>
<dbReference type="RefSeq" id="WP_253250774.1">
    <property type="nucleotide sequence ID" value="NZ_OBDZ01000020.1"/>
</dbReference>
<evidence type="ECO:0000313" key="2">
    <source>
        <dbReference type="Proteomes" id="UP000219573"/>
    </source>
</evidence>
<dbReference type="SUPFAM" id="SSF46689">
    <property type="entry name" value="Homeodomain-like"/>
    <property type="match status" value="1"/>
</dbReference>
<dbReference type="Gene3D" id="1.10.10.60">
    <property type="entry name" value="Homeodomain-like"/>
    <property type="match status" value="1"/>
</dbReference>
<name>A0A285HK94_9FIRM</name>
<sequence length="30" mass="3306">MHPKKEKIFAAAIQKFAKKGTSATTMQEIA</sequence>
<dbReference type="InterPro" id="IPR009057">
    <property type="entry name" value="Homeodomain-like_sf"/>
</dbReference>
<protein>
    <submittedName>
        <fullName evidence="1">Transcriptional regulator, TetR family</fullName>
    </submittedName>
</protein>
<reference evidence="2" key="1">
    <citation type="submission" date="2017-09" db="EMBL/GenBank/DDBJ databases">
        <authorList>
            <person name="Varghese N."/>
            <person name="Submissions S."/>
        </authorList>
    </citation>
    <scope>NUCLEOTIDE SEQUENCE [LARGE SCALE GENOMIC DNA]</scope>
    <source>
        <strain evidence="2">MSL47</strain>
    </source>
</reference>
<evidence type="ECO:0000313" key="1">
    <source>
        <dbReference type="EMBL" id="SNY36170.1"/>
    </source>
</evidence>
<organism evidence="1 2">
    <name type="scientific">Orenia metallireducens</name>
    <dbReference type="NCBI Taxonomy" id="1413210"/>
    <lineage>
        <taxon>Bacteria</taxon>
        <taxon>Bacillati</taxon>
        <taxon>Bacillota</taxon>
        <taxon>Clostridia</taxon>
        <taxon>Halanaerobiales</taxon>
        <taxon>Halobacteroidaceae</taxon>
        <taxon>Orenia</taxon>
    </lineage>
</organism>
<accession>A0A285HK94</accession>
<gene>
    <name evidence="1" type="ORF">SAMN06265827_12057</name>
</gene>
<proteinExistence type="predicted"/>
<dbReference type="Proteomes" id="UP000219573">
    <property type="component" value="Unassembled WGS sequence"/>
</dbReference>
<dbReference type="EMBL" id="OBDZ01000020">
    <property type="protein sequence ID" value="SNY36170.1"/>
    <property type="molecule type" value="Genomic_DNA"/>
</dbReference>